<sequence>MIKDKLCRTANTRSIAEELKLNHQTISTILKRQGFQKLKPTRKPGLIATIRQTRFQFGKRNRPRFNLSFIVDHSMKTGTPMIGVSVDYRVSAWGFISGSEVAGSKNLNIRLKDQRLALQWTHENIKISVGIHGKSLYSENPLVARP</sequence>
<accession>A0AAV9VU39</accession>
<feature type="domain" description="Transposase Tc1-like" evidence="1">
    <location>
        <begin position="13"/>
        <end position="60"/>
    </location>
</feature>
<dbReference type="GO" id="GO:0003677">
    <property type="term" value="F:DNA binding"/>
    <property type="evidence" value="ECO:0007669"/>
    <property type="project" value="InterPro"/>
</dbReference>
<gene>
    <name evidence="2" type="ORF">TWF481_003019</name>
</gene>
<dbReference type="Gene3D" id="3.40.50.1820">
    <property type="entry name" value="alpha/beta hydrolase"/>
    <property type="match status" value="1"/>
</dbReference>
<comment type="caution">
    <text evidence="2">The sequence shown here is derived from an EMBL/GenBank/DDBJ whole genome shotgun (WGS) entry which is preliminary data.</text>
</comment>
<organism evidence="2 3">
    <name type="scientific">Arthrobotrys musiformis</name>
    <dbReference type="NCBI Taxonomy" id="47236"/>
    <lineage>
        <taxon>Eukaryota</taxon>
        <taxon>Fungi</taxon>
        <taxon>Dikarya</taxon>
        <taxon>Ascomycota</taxon>
        <taxon>Pezizomycotina</taxon>
        <taxon>Orbiliomycetes</taxon>
        <taxon>Orbiliales</taxon>
        <taxon>Orbiliaceae</taxon>
        <taxon>Arthrobotrys</taxon>
    </lineage>
</organism>
<dbReference type="Pfam" id="PF01498">
    <property type="entry name" value="HTH_Tnp_Tc3_2"/>
    <property type="match status" value="1"/>
</dbReference>
<dbReference type="InterPro" id="IPR002492">
    <property type="entry name" value="Transposase_Tc1-like"/>
</dbReference>
<dbReference type="Proteomes" id="UP001370758">
    <property type="component" value="Unassembled WGS sequence"/>
</dbReference>
<name>A0AAV9VU39_9PEZI</name>
<protein>
    <recommendedName>
        <fullName evidence="1">Transposase Tc1-like domain-containing protein</fullName>
    </recommendedName>
</protein>
<proteinExistence type="predicted"/>
<dbReference type="SUPFAM" id="SSF53474">
    <property type="entry name" value="alpha/beta-Hydrolases"/>
    <property type="match status" value="1"/>
</dbReference>
<dbReference type="AlphaFoldDB" id="A0AAV9VU39"/>
<dbReference type="InterPro" id="IPR029058">
    <property type="entry name" value="AB_hydrolase_fold"/>
</dbReference>
<reference evidence="2 3" key="1">
    <citation type="submission" date="2023-08" db="EMBL/GenBank/DDBJ databases">
        <authorList>
            <person name="Palmer J.M."/>
        </authorList>
    </citation>
    <scope>NUCLEOTIDE SEQUENCE [LARGE SCALE GENOMIC DNA]</scope>
    <source>
        <strain evidence="2 3">TWF481</strain>
    </source>
</reference>
<dbReference type="GO" id="GO:0006313">
    <property type="term" value="P:DNA transposition"/>
    <property type="evidence" value="ECO:0007669"/>
    <property type="project" value="InterPro"/>
</dbReference>
<evidence type="ECO:0000313" key="3">
    <source>
        <dbReference type="Proteomes" id="UP001370758"/>
    </source>
</evidence>
<dbReference type="EMBL" id="JAVHJL010000012">
    <property type="protein sequence ID" value="KAK6495974.1"/>
    <property type="molecule type" value="Genomic_DNA"/>
</dbReference>
<keyword evidence="3" id="KW-1185">Reference proteome</keyword>
<dbReference type="GO" id="GO:0015074">
    <property type="term" value="P:DNA integration"/>
    <property type="evidence" value="ECO:0007669"/>
    <property type="project" value="InterPro"/>
</dbReference>
<evidence type="ECO:0000313" key="2">
    <source>
        <dbReference type="EMBL" id="KAK6495974.1"/>
    </source>
</evidence>
<evidence type="ECO:0000259" key="1">
    <source>
        <dbReference type="Pfam" id="PF01498"/>
    </source>
</evidence>